<proteinExistence type="predicted"/>
<dbReference type="Proteomes" id="UP000318946">
    <property type="component" value="Chromosome"/>
</dbReference>
<sequence length="132" mass="15144">MSTKMNQTYSIPLSKTDIYDIYPSKLGRSHDYTTSITLTVAKSIFNDLREQVGQTSRGDYDGERVETDFDLYHVEAVRHYEVCKDVDGSGAPLLDIRRDDIEIVNVMDFDYGDMSFPAIVDKLNYYGKHNNL</sequence>
<dbReference type="RefSeq" id="WP_141412010.1">
    <property type="nucleotide sequence ID" value="NZ_AP019735.1"/>
</dbReference>
<dbReference type="GeneID" id="78341070"/>
<dbReference type="EMBL" id="AP019735">
    <property type="protein sequence ID" value="BBL03034.1"/>
    <property type="molecule type" value="Genomic_DNA"/>
</dbReference>
<evidence type="ECO:0000313" key="2">
    <source>
        <dbReference type="Proteomes" id="UP000318946"/>
    </source>
</evidence>
<dbReference type="AlphaFoldDB" id="A0A4Y1WR72"/>
<keyword evidence="2" id="KW-1185">Reference proteome</keyword>
<reference evidence="2" key="1">
    <citation type="submission" date="2019-06" db="EMBL/GenBank/DDBJ databases">
        <title>Alistipes onderdonkii subsp. vulgaris subsp. nov., Alistipes dispar sp. nov. and Alistipes communis sp. nov., isolated from human faeces, and creation of Alistipes onderdonkii subsp. onderdonkii subsp. nov.</title>
        <authorList>
            <person name="Sakamoto M."/>
            <person name="Ikeyama N."/>
            <person name="Ogata Y."/>
            <person name="Suda W."/>
            <person name="Iino T."/>
            <person name="Hattori M."/>
            <person name="Ohkuma M."/>
        </authorList>
    </citation>
    <scope>NUCLEOTIDE SEQUENCE [LARGE SCALE GENOMIC DNA]</scope>
    <source>
        <strain evidence="2">5CBH24</strain>
    </source>
</reference>
<dbReference type="KEGG" id="acou:A5CBH24_03470"/>
<name>A0A4Y1WR72_9BACT</name>
<protein>
    <submittedName>
        <fullName evidence="1">Uncharacterized protein</fullName>
    </submittedName>
</protein>
<evidence type="ECO:0000313" key="1">
    <source>
        <dbReference type="EMBL" id="BBL03034.1"/>
    </source>
</evidence>
<gene>
    <name evidence="1" type="ORF">A5CBH24_03470</name>
</gene>
<organism evidence="1 2">
    <name type="scientific">Alistipes communis</name>
    <dbReference type="NCBI Taxonomy" id="2585118"/>
    <lineage>
        <taxon>Bacteria</taxon>
        <taxon>Pseudomonadati</taxon>
        <taxon>Bacteroidota</taxon>
        <taxon>Bacteroidia</taxon>
        <taxon>Bacteroidales</taxon>
        <taxon>Rikenellaceae</taxon>
        <taxon>Alistipes</taxon>
    </lineage>
</organism>
<accession>A0A4Y1WR72</accession>